<reference evidence="1" key="2">
    <citation type="submission" date="2015-06" db="UniProtKB">
        <authorList>
            <consortium name="EnsemblPlants"/>
        </authorList>
    </citation>
    <scope>IDENTIFICATION</scope>
    <source>
        <strain evidence="1">cv. Heinz 1706</strain>
    </source>
</reference>
<dbReference type="EnsemblPlants" id="Solyc01g106850.1.1">
    <property type="protein sequence ID" value="Solyc01g106850.1.1"/>
    <property type="gene ID" value="Solyc01g106850.1"/>
</dbReference>
<proteinExistence type="predicted"/>
<accession>K4B2Q2</accession>
<evidence type="ECO:0000313" key="1">
    <source>
        <dbReference type="EnsemblPlants" id="Solyc01g106850.1.1"/>
    </source>
</evidence>
<dbReference type="HOGENOM" id="CLU_3360653_0_0_1"/>
<protein>
    <submittedName>
        <fullName evidence="1">Uncharacterized protein</fullName>
    </submittedName>
</protein>
<name>K4B2Q2_SOLLC</name>
<evidence type="ECO:0000313" key="2">
    <source>
        <dbReference type="Proteomes" id="UP000004994"/>
    </source>
</evidence>
<dbReference type="Gramene" id="Solyc01g106850.1.1">
    <property type="protein sequence ID" value="Solyc01g106850.1.1"/>
    <property type="gene ID" value="Solyc01g106850.1"/>
</dbReference>
<dbReference type="Proteomes" id="UP000004994">
    <property type="component" value="Chromosome 1"/>
</dbReference>
<sequence>MCTGKCGHLRNSIEIEKTPIYKWVMNKEQPKHIFKE</sequence>
<dbReference type="InParanoid" id="K4B2Q2"/>
<keyword evidence="2" id="KW-1185">Reference proteome</keyword>
<organism evidence="1">
    <name type="scientific">Solanum lycopersicum</name>
    <name type="common">Tomato</name>
    <name type="synonym">Lycopersicon esculentum</name>
    <dbReference type="NCBI Taxonomy" id="4081"/>
    <lineage>
        <taxon>Eukaryota</taxon>
        <taxon>Viridiplantae</taxon>
        <taxon>Streptophyta</taxon>
        <taxon>Embryophyta</taxon>
        <taxon>Tracheophyta</taxon>
        <taxon>Spermatophyta</taxon>
        <taxon>Magnoliopsida</taxon>
        <taxon>eudicotyledons</taxon>
        <taxon>Gunneridae</taxon>
        <taxon>Pentapetalae</taxon>
        <taxon>asterids</taxon>
        <taxon>lamiids</taxon>
        <taxon>Solanales</taxon>
        <taxon>Solanaceae</taxon>
        <taxon>Solanoideae</taxon>
        <taxon>Solaneae</taxon>
        <taxon>Solanum</taxon>
        <taxon>Solanum subgen. Lycopersicon</taxon>
    </lineage>
</organism>
<reference evidence="1" key="1">
    <citation type="journal article" date="2012" name="Nature">
        <title>The tomato genome sequence provides insights into fleshy fruit evolution.</title>
        <authorList>
            <consortium name="Tomato Genome Consortium"/>
        </authorList>
    </citation>
    <scope>NUCLEOTIDE SEQUENCE [LARGE SCALE GENOMIC DNA]</scope>
    <source>
        <strain evidence="1">cv. Heinz 1706</strain>
    </source>
</reference>
<dbReference type="AlphaFoldDB" id="K4B2Q2"/>
<dbReference type="PaxDb" id="4081-Solyc01g106850.1.1"/>